<dbReference type="AlphaFoldDB" id="A0A1H0UE35"/>
<dbReference type="Proteomes" id="UP000199651">
    <property type="component" value="Unassembled WGS sequence"/>
</dbReference>
<accession>A0A1H0UE35</accession>
<name>A0A1H0UE35_9PSEU</name>
<dbReference type="EMBL" id="FNJB01000011">
    <property type="protein sequence ID" value="SDP64552.1"/>
    <property type="molecule type" value="Genomic_DNA"/>
</dbReference>
<reference evidence="2" key="1">
    <citation type="submission" date="2016-10" db="EMBL/GenBank/DDBJ databases">
        <authorList>
            <person name="Varghese N."/>
            <person name="Submissions S."/>
        </authorList>
    </citation>
    <scope>NUCLEOTIDE SEQUENCE [LARGE SCALE GENOMIC DNA]</scope>
    <source>
        <strain evidence="2">IBRC-M 10655</strain>
    </source>
</reference>
<evidence type="ECO:0000313" key="2">
    <source>
        <dbReference type="Proteomes" id="UP000199651"/>
    </source>
</evidence>
<gene>
    <name evidence="1" type="ORF">SAMN05192558_111126</name>
</gene>
<protein>
    <submittedName>
        <fullName evidence="1">Uncharacterized protein</fullName>
    </submittedName>
</protein>
<dbReference type="STRING" id="504798.SAMN05421871_101455"/>
<dbReference type="RefSeq" id="WP_091381714.1">
    <property type="nucleotide sequence ID" value="NZ_FNDV01000001.1"/>
</dbReference>
<dbReference type="OrthoDB" id="4544390at2"/>
<sequence length="161" mass="18369">MTWSYCEQWNRVLNKPLGPLDENMARQFHETGETYTAFRDDAGSGRVLIEIRLETGYAATRFIDEQGRDELAYIFMRNGDKLFLQEIVSYEYGQDTGARGRIPLVVESYTFTPGGVVRHRTDDSRVDTIAVEDIDSVDVSAHWEAIPEFGQYDAIAKYGRA</sequence>
<proteinExistence type="predicted"/>
<keyword evidence="2" id="KW-1185">Reference proteome</keyword>
<evidence type="ECO:0000313" key="1">
    <source>
        <dbReference type="EMBL" id="SDP64552.1"/>
    </source>
</evidence>
<organism evidence="1 2">
    <name type="scientific">Actinokineospora alba</name>
    <dbReference type="NCBI Taxonomy" id="504798"/>
    <lineage>
        <taxon>Bacteria</taxon>
        <taxon>Bacillati</taxon>
        <taxon>Actinomycetota</taxon>
        <taxon>Actinomycetes</taxon>
        <taxon>Pseudonocardiales</taxon>
        <taxon>Pseudonocardiaceae</taxon>
        <taxon>Actinokineospora</taxon>
    </lineage>
</organism>